<feature type="non-terminal residue" evidence="2">
    <location>
        <position position="1"/>
    </location>
</feature>
<feature type="region of interest" description="Disordered" evidence="1">
    <location>
        <begin position="20"/>
        <end position="146"/>
    </location>
</feature>
<organism evidence="2">
    <name type="scientific">Homalodisca liturata</name>
    <dbReference type="NCBI Taxonomy" id="320908"/>
    <lineage>
        <taxon>Eukaryota</taxon>
        <taxon>Metazoa</taxon>
        <taxon>Ecdysozoa</taxon>
        <taxon>Arthropoda</taxon>
        <taxon>Hexapoda</taxon>
        <taxon>Insecta</taxon>
        <taxon>Pterygota</taxon>
        <taxon>Neoptera</taxon>
        <taxon>Paraneoptera</taxon>
        <taxon>Hemiptera</taxon>
        <taxon>Auchenorrhyncha</taxon>
        <taxon>Membracoidea</taxon>
        <taxon>Cicadellidae</taxon>
        <taxon>Cicadellinae</taxon>
        <taxon>Proconiini</taxon>
        <taxon>Homalodisca</taxon>
    </lineage>
</organism>
<feature type="compositionally biased region" description="Basic and acidic residues" evidence="1">
    <location>
        <begin position="58"/>
        <end position="69"/>
    </location>
</feature>
<reference evidence="2" key="1">
    <citation type="submission" date="2015-11" db="EMBL/GenBank/DDBJ databases">
        <title>De novo transcriptome assembly of four potential Pierce s Disease insect vectors from Arizona vineyards.</title>
        <authorList>
            <person name="Tassone E.E."/>
        </authorList>
    </citation>
    <scope>NUCLEOTIDE SEQUENCE</scope>
</reference>
<accession>A0A1B6IQQ6</accession>
<sequence length="211" mass="23686">ELNFNPINKKEIASETFLKGKTKKEQELKQKAITNPTVNHLSITSQTQNVKNKQTKSKSSDSPKKRENLVIDQINNPQVTMKNKRKPENAKVTSAESQNRTFTPRSSKSIESVRPPLNVPKNQKVQNSFNNSNQKAISTSTNSKMPSMPMKVLREELKPTARDVSTTDKSATINQKGFVNNKSVNETALAVSSKPNKRTSNQILQNLVKRK</sequence>
<feature type="compositionally biased region" description="Polar residues" evidence="1">
    <location>
        <begin position="32"/>
        <end position="52"/>
    </location>
</feature>
<protein>
    <submittedName>
        <fullName evidence="2">Uncharacterized protein</fullName>
    </submittedName>
</protein>
<dbReference type="EMBL" id="GECU01018450">
    <property type="protein sequence ID" value="JAS89256.1"/>
    <property type="molecule type" value="Transcribed_RNA"/>
</dbReference>
<feature type="compositionally biased region" description="Polar residues" evidence="1">
    <location>
        <begin position="91"/>
        <end position="110"/>
    </location>
</feature>
<name>A0A1B6IQQ6_9HEMI</name>
<dbReference type="AlphaFoldDB" id="A0A1B6IQQ6"/>
<gene>
    <name evidence="2" type="ORF">g.43583</name>
</gene>
<evidence type="ECO:0000256" key="1">
    <source>
        <dbReference type="SAM" id="MobiDB-lite"/>
    </source>
</evidence>
<evidence type="ECO:0000313" key="2">
    <source>
        <dbReference type="EMBL" id="JAS89256.1"/>
    </source>
</evidence>
<proteinExistence type="predicted"/>
<feature type="compositionally biased region" description="Polar residues" evidence="1">
    <location>
        <begin position="120"/>
        <end position="145"/>
    </location>
</feature>
<feature type="region of interest" description="Disordered" evidence="1">
    <location>
        <begin position="189"/>
        <end position="211"/>
    </location>
</feature>